<organism evidence="3 4">
    <name type="scientific">Podospora fimiseda</name>
    <dbReference type="NCBI Taxonomy" id="252190"/>
    <lineage>
        <taxon>Eukaryota</taxon>
        <taxon>Fungi</taxon>
        <taxon>Dikarya</taxon>
        <taxon>Ascomycota</taxon>
        <taxon>Pezizomycotina</taxon>
        <taxon>Sordariomycetes</taxon>
        <taxon>Sordariomycetidae</taxon>
        <taxon>Sordariales</taxon>
        <taxon>Podosporaceae</taxon>
        <taxon>Podospora</taxon>
    </lineage>
</organism>
<feature type="compositionally biased region" description="Polar residues" evidence="1">
    <location>
        <begin position="376"/>
        <end position="397"/>
    </location>
</feature>
<reference evidence="3" key="2">
    <citation type="submission" date="2023-05" db="EMBL/GenBank/DDBJ databases">
        <authorList>
            <consortium name="Lawrence Berkeley National Laboratory"/>
            <person name="Steindorff A."/>
            <person name="Hensen N."/>
            <person name="Bonometti L."/>
            <person name="Westerberg I."/>
            <person name="Brannstrom I.O."/>
            <person name="Guillou S."/>
            <person name="Cros-Aarteil S."/>
            <person name="Calhoun S."/>
            <person name="Haridas S."/>
            <person name="Kuo A."/>
            <person name="Mondo S."/>
            <person name="Pangilinan J."/>
            <person name="Riley R."/>
            <person name="Labutti K."/>
            <person name="Andreopoulos B."/>
            <person name="Lipzen A."/>
            <person name="Chen C."/>
            <person name="Yanf M."/>
            <person name="Daum C."/>
            <person name="Ng V."/>
            <person name="Clum A."/>
            <person name="Ohm R."/>
            <person name="Martin F."/>
            <person name="Silar P."/>
            <person name="Natvig D."/>
            <person name="Lalanne C."/>
            <person name="Gautier V."/>
            <person name="Ament-Velasquez S.L."/>
            <person name="Kruys A."/>
            <person name="Hutchinson M.I."/>
            <person name="Powell A.J."/>
            <person name="Barry K."/>
            <person name="Miller A.N."/>
            <person name="Grigoriev I.V."/>
            <person name="Debuchy R."/>
            <person name="Gladieux P."/>
            <person name="Thoren M.H."/>
            <person name="Johannesson H."/>
        </authorList>
    </citation>
    <scope>NUCLEOTIDE SEQUENCE</scope>
    <source>
        <strain evidence="3">CBS 990.96</strain>
    </source>
</reference>
<evidence type="ECO:0000256" key="1">
    <source>
        <dbReference type="SAM" id="MobiDB-lite"/>
    </source>
</evidence>
<feature type="compositionally biased region" description="Basic and acidic residues" evidence="1">
    <location>
        <begin position="354"/>
        <end position="370"/>
    </location>
</feature>
<dbReference type="SMART" id="SM00355">
    <property type="entry name" value="ZnF_C2H2"/>
    <property type="match status" value="3"/>
</dbReference>
<evidence type="ECO:0000259" key="2">
    <source>
        <dbReference type="PROSITE" id="PS00028"/>
    </source>
</evidence>
<evidence type="ECO:0000313" key="3">
    <source>
        <dbReference type="EMBL" id="KAK4225386.1"/>
    </source>
</evidence>
<gene>
    <name evidence="3" type="ORF">QBC38DRAFT_265354</name>
</gene>
<reference evidence="3" key="1">
    <citation type="journal article" date="2023" name="Mol. Phylogenet. Evol.">
        <title>Genome-scale phylogeny and comparative genomics of the fungal order Sordariales.</title>
        <authorList>
            <person name="Hensen N."/>
            <person name="Bonometti L."/>
            <person name="Westerberg I."/>
            <person name="Brannstrom I.O."/>
            <person name="Guillou S."/>
            <person name="Cros-Aarteil S."/>
            <person name="Calhoun S."/>
            <person name="Haridas S."/>
            <person name="Kuo A."/>
            <person name="Mondo S."/>
            <person name="Pangilinan J."/>
            <person name="Riley R."/>
            <person name="LaButti K."/>
            <person name="Andreopoulos B."/>
            <person name="Lipzen A."/>
            <person name="Chen C."/>
            <person name="Yan M."/>
            <person name="Daum C."/>
            <person name="Ng V."/>
            <person name="Clum A."/>
            <person name="Steindorff A."/>
            <person name="Ohm R.A."/>
            <person name="Martin F."/>
            <person name="Silar P."/>
            <person name="Natvig D.O."/>
            <person name="Lalanne C."/>
            <person name="Gautier V."/>
            <person name="Ament-Velasquez S.L."/>
            <person name="Kruys A."/>
            <person name="Hutchinson M.I."/>
            <person name="Powell A.J."/>
            <person name="Barry K."/>
            <person name="Miller A.N."/>
            <person name="Grigoriev I.V."/>
            <person name="Debuchy R."/>
            <person name="Gladieux P."/>
            <person name="Hiltunen Thoren M."/>
            <person name="Johannesson H."/>
        </authorList>
    </citation>
    <scope>NUCLEOTIDE SEQUENCE</scope>
    <source>
        <strain evidence="3">CBS 990.96</strain>
    </source>
</reference>
<feature type="region of interest" description="Disordered" evidence="1">
    <location>
        <begin position="346"/>
        <end position="397"/>
    </location>
</feature>
<evidence type="ECO:0000313" key="4">
    <source>
        <dbReference type="Proteomes" id="UP001301958"/>
    </source>
</evidence>
<keyword evidence="4" id="KW-1185">Reference proteome</keyword>
<comment type="caution">
    <text evidence="3">The sequence shown here is derived from an EMBL/GenBank/DDBJ whole genome shotgun (WGS) entry which is preliminary data.</text>
</comment>
<dbReference type="PROSITE" id="PS00028">
    <property type="entry name" value="ZINC_FINGER_C2H2_1"/>
    <property type="match status" value="1"/>
</dbReference>
<protein>
    <recommendedName>
        <fullName evidence="2">C2H2-type domain-containing protein</fullName>
    </recommendedName>
</protein>
<dbReference type="InterPro" id="IPR013087">
    <property type="entry name" value="Znf_C2H2_type"/>
</dbReference>
<dbReference type="EMBL" id="MU865368">
    <property type="protein sequence ID" value="KAK4225386.1"/>
    <property type="molecule type" value="Genomic_DNA"/>
</dbReference>
<feature type="domain" description="C2H2-type" evidence="2">
    <location>
        <begin position="59"/>
        <end position="82"/>
    </location>
</feature>
<dbReference type="Proteomes" id="UP001301958">
    <property type="component" value="Unassembled WGS sequence"/>
</dbReference>
<dbReference type="AlphaFoldDB" id="A0AAN7BLA2"/>
<sequence>MMSNVSLDASPSPKLFRCPLCAEVGAHGLRSIGSTGTSRLYDLGRHLRNYHPCNVQFRCPVEGCEAVFKWKQAWEDHHKSEHGKIGTNTIATQEDYHQLVFACGFKDCEKIFEASGIDDAEKQRLSYFNHMSNHCKPRMDDYTPDDWSHSRVIRNLMRQRCLKGKIKGKDLPEDLEWEQPRSAELLRMLETRTVPDDIESFTSMAIELSTNPGINRPAGRTERSTLIAGFVGDKDLGALQMFHAQDGTVPDANLSMYDNFGLFSEPGQGDTSMSTHSFHPQDHGFLPSANHIQTSPWMNGNSSLSVSKLSTTGLGGSYIPSPISPSASSFGHASYSNYTLPGNQPVETGGYDMSDFHRWDVEHPPPEHQQAELPVSHQSYYDATGSSDINGHQNPHE</sequence>
<proteinExistence type="predicted"/>
<name>A0AAN7BLA2_9PEZI</name>
<accession>A0AAN7BLA2</accession>